<dbReference type="PROSITE" id="PS00018">
    <property type="entry name" value="EF_HAND_1"/>
    <property type="match status" value="1"/>
</dbReference>
<sequence length="621" mass="67641">MDASQSHGLEGQGLDAARGARRREPPGLGGNTTRDPGTGEAPTPSAIFPEKNQPPAPATAPDATPPVELATPEPPASILAAPIGEITPLEAQATPPEAQEPEGHNPPPKPVEAPQELGDGKALEQTLHRAAVRAAQVPEARYAQVLDANGERVVSPEEIFDHFVDTYRNRPVQFVEDLLLKDHPEYVIEEWQKDLLKAIASGERRISVRAGHGVGKSAVCAWASIWFMFTRFPQKTVMTAPSAGQLFDALYAEIKRWVKCLPPNLKEAVEVFADHIVLRSAPESSFMSARTSSSDKPEALAGIHSANVLLICDEASAIAEAVYEAAVGSMSGFNACTVLISNPTRNSGLFFKTHHNLKTNWKTFHVSCLNNRLVHPDFIKQIVDTYGEESNQYRVRVLGDFATKEDDVLITADLVDAAMDRDIVLNPGEDLVYGLDVARFGSDRSALLKRRGNVVTEITSWHGNDLMETTGRVAAEANIDHPSEIMVDSIGVGAGVADRLRELGFNVRDVNVSETAAMNPQAFKLRDELWLTTKDWLNTRAVKLPKNDQLRQELCTPTYNFASNGSIKVESKAEMKKRGLRSPDIADALCLTFAGQASFVGGRASKWITGKPLKRSIRGVT</sequence>
<accession>A0A6J5S0S5</accession>
<gene>
    <name evidence="2" type="ORF">UFOVP1339_45</name>
</gene>
<feature type="region of interest" description="Disordered" evidence="1">
    <location>
        <begin position="1"/>
        <end position="81"/>
    </location>
</feature>
<proteinExistence type="predicted"/>
<name>A0A6J5S0S5_9CAUD</name>
<dbReference type="InterPro" id="IPR027417">
    <property type="entry name" value="P-loop_NTPase"/>
</dbReference>
<dbReference type="EMBL" id="LR797300">
    <property type="protein sequence ID" value="CAB4200450.1"/>
    <property type="molecule type" value="Genomic_DNA"/>
</dbReference>
<protein>
    <submittedName>
        <fullName evidence="2">Uncharacterized protein</fullName>
    </submittedName>
</protein>
<evidence type="ECO:0000313" key="2">
    <source>
        <dbReference type="EMBL" id="CAB4200450.1"/>
    </source>
</evidence>
<organism evidence="2">
    <name type="scientific">uncultured Caudovirales phage</name>
    <dbReference type="NCBI Taxonomy" id="2100421"/>
    <lineage>
        <taxon>Viruses</taxon>
        <taxon>Duplodnaviria</taxon>
        <taxon>Heunggongvirae</taxon>
        <taxon>Uroviricota</taxon>
        <taxon>Caudoviricetes</taxon>
        <taxon>Peduoviridae</taxon>
        <taxon>Maltschvirus</taxon>
        <taxon>Maltschvirus maltsch</taxon>
    </lineage>
</organism>
<feature type="region of interest" description="Disordered" evidence="1">
    <location>
        <begin position="93"/>
        <end position="116"/>
    </location>
</feature>
<evidence type="ECO:0000256" key="1">
    <source>
        <dbReference type="SAM" id="MobiDB-lite"/>
    </source>
</evidence>
<reference evidence="2" key="1">
    <citation type="submission" date="2020-05" db="EMBL/GenBank/DDBJ databases">
        <authorList>
            <person name="Chiriac C."/>
            <person name="Salcher M."/>
            <person name="Ghai R."/>
            <person name="Kavagutti S V."/>
        </authorList>
    </citation>
    <scope>NUCLEOTIDE SEQUENCE</scope>
</reference>
<dbReference type="Gene3D" id="3.40.50.300">
    <property type="entry name" value="P-loop containing nucleotide triphosphate hydrolases"/>
    <property type="match status" value="1"/>
</dbReference>
<dbReference type="Gene3D" id="3.30.420.240">
    <property type="match status" value="1"/>
</dbReference>
<dbReference type="InterPro" id="IPR018247">
    <property type="entry name" value="EF_Hand_1_Ca_BS"/>
</dbReference>